<dbReference type="EMBL" id="AOJH01000040">
    <property type="protein sequence ID" value="EMA65852.1"/>
    <property type="molecule type" value="Genomic_DNA"/>
</dbReference>
<keyword evidence="3" id="KW-1185">Reference proteome</keyword>
<keyword evidence="1" id="KW-0812">Transmembrane</keyword>
<dbReference type="RefSeq" id="WP_008847818.1">
    <property type="nucleotide sequence ID" value="NZ_AOJH01000040.1"/>
</dbReference>
<evidence type="ECO:0000313" key="3">
    <source>
        <dbReference type="Proteomes" id="UP000011546"/>
    </source>
</evidence>
<feature type="transmembrane region" description="Helical" evidence="1">
    <location>
        <begin position="32"/>
        <end position="50"/>
    </location>
</feature>
<reference evidence="2 3" key="1">
    <citation type="journal article" date="2014" name="PLoS Genet.">
        <title>Phylogenetically driven sequencing of extremely halophilic archaea reveals strategies for static and dynamic osmo-response.</title>
        <authorList>
            <person name="Becker E.A."/>
            <person name="Seitzer P.M."/>
            <person name="Tritt A."/>
            <person name="Larsen D."/>
            <person name="Krusor M."/>
            <person name="Yao A.I."/>
            <person name="Wu D."/>
            <person name="Madern D."/>
            <person name="Eisen J.A."/>
            <person name="Darling A.E."/>
            <person name="Facciotti M.T."/>
        </authorList>
    </citation>
    <scope>NUCLEOTIDE SEQUENCE [LARGE SCALE GENOMIC DNA]</scope>
    <source>
        <strain evidence="2 3">JCM 14978</strain>
    </source>
</reference>
<sequence length="148" mass="15088">MRSALRGTLAGVSALAFVALGGALYVRTAPPSVLVGLAVVALGTLLAVGGRPALFELLGREPGADGDETADAIAADDPDWWLARVEPALDDSWNRWSEAVLTLGLAAVGIGSFVLLVTHSGEDPPLGLLVTGTLGINGALLTLAFVFE</sequence>
<dbReference type="STRING" id="1230456.C468_05413"/>
<dbReference type="AlphaFoldDB" id="M0P6R6"/>
<dbReference type="OrthoDB" id="218949at2157"/>
<accession>M0P6R6</accession>
<keyword evidence="1" id="KW-1133">Transmembrane helix</keyword>
<feature type="transmembrane region" description="Helical" evidence="1">
    <location>
        <begin position="99"/>
        <end position="120"/>
    </location>
</feature>
<gene>
    <name evidence="2" type="ORF">C468_05413</name>
</gene>
<comment type="caution">
    <text evidence="2">The sequence shown here is derived from an EMBL/GenBank/DDBJ whole genome shotgun (WGS) entry which is preliminary data.</text>
</comment>
<dbReference type="Proteomes" id="UP000011546">
    <property type="component" value="Unassembled WGS sequence"/>
</dbReference>
<evidence type="ECO:0000256" key="1">
    <source>
        <dbReference type="SAM" id="Phobius"/>
    </source>
</evidence>
<proteinExistence type="predicted"/>
<evidence type="ECO:0000313" key="2">
    <source>
        <dbReference type="EMBL" id="EMA65852.1"/>
    </source>
</evidence>
<name>M0P6R6_9EURY</name>
<feature type="transmembrane region" description="Helical" evidence="1">
    <location>
        <begin position="7"/>
        <end position="26"/>
    </location>
</feature>
<protein>
    <submittedName>
        <fullName evidence="2">Uncharacterized protein</fullName>
    </submittedName>
</protein>
<organism evidence="2 3">
    <name type="scientific">Halorubrum kocurii JCM 14978</name>
    <dbReference type="NCBI Taxonomy" id="1230456"/>
    <lineage>
        <taxon>Archaea</taxon>
        <taxon>Methanobacteriati</taxon>
        <taxon>Methanobacteriota</taxon>
        <taxon>Stenosarchaea group</taxon>
        <taxon>Halobacteria</taxon>
        <taxon>Halobacteriales</taxon>
        <taxon>Haloferacaceae</taxon>
        <taxon>Halorubrum</taxon>
    </lineage>
</organism>
<keyword evidence="1" id="KW-0472">Membrane</keyword>
<dbReference type="PATRIC" id="fig|1230456.3.peg.1051"/>
<feature type="transmembrane region" description="Helical" evidence="1">
    <location>
        <begin position="126"/>
        <end position="147"/>
    </location>
</feature>